<dbReference type="AlphaFoldDB" id="G9YKK0"/>
<accession>G9YKK0</accession>
<sequence>QMSNMYCSPTQPYKADFKTLFTFYKLSGIMKGEPHEEAGQWNSDIIRKPDFP</sequence>
<evidence type="ECO:0000313" key="2">
    <source>
        <dbReference type="Proteomes" id="UP000004459"/>
    </source>
</evidence>
<organism evidence="1 2">
    <name type="scientific">Flavonifractor plautii ATCC 29863</name>
    <dbReference type="NCBI Taxonomy" id="411475"/>
    <lineage>
        <taxon>Bacteria</taxon>
        <taxon>Bacillati</taxon>
        <taxon>Bacillota</taxon>
        <taxon>Clostridia</taxon>
        <taxon>Eubacteriales</taxon>
        <taxon>Oscillospiraceae</taxon>
        <taxon>Flavonifractor</taxon>
    </lineage>
</organism>
<name>G9YKK0_FLAPL</name>
<reference evidence="1 2" key="1">
    <citation type="submission" date="2011-08" db="EMBL/GenBank/DDBJ databases">
        <authorList>
            <person name="Weinstock G."/>
            <person name="Sodergren E."/>
            <person name="Clifton S."/>
            <person name="Fulton L."/>
            <person name="Fulton B."/>
            <person name="Courtney L."/>
            <person name="Fronick C."/>
            <person name="Harrison M."/>
            <person name="Strong C."/>
            <person name="Farmer C."/>
            <person name="Delahaunty K."/>
            <person name="Markovic C."/>
            <person name="Hall O."/>
            <person name="Minx P."/>
            <person name="Tomlinson C."/>
            <person name="Mitreva M."/>
            <person name="Hou S."/>
            <person name="Chen J."/>
            <person name="Wollam A."/>
            <person name="Pepin K.H."/>
            <person name="Johnson M."/>
            <person name="Bhonagiri V."/>
            <person name="Zhang X."/>
            <person name="Suruliraj S."/>
            <person name="Warren W."/>
            <person name="Chinwalla A."/>
            <person name="Mardis E.R."/>
            <person name="Wilson R.K."/>
        </authorList>
    </citation>
    <scope>NUCLEOTIDE SEQUENCE [LARGE SCALE GENOMIC DNA]</scope>
    <source>
        <strain evidence="1 2">ATCC 29863</strain>
    </source>
</reference>
<dbReference type="HOGENOM" id="CLU_3073231_0_0_9"/>
<comment type="caution">
    <text evidence="1">The sequence shown here is derived from an EMBL/GenBank/DDBJ whole genome shotgun (WGS) entry which is preliminary data.</text>
</comment>
<feature type="non-terminal residue" evidence="1">
    <location>
        <position position="1"/>
    </location>
</feature>
<proteinExistence type="predicted"/>
<protein>
    <submittedName>
        <fullName evidence="1">Uncharacterized protein</fullName>
    </submittedName>
</protein>
<dbReference type="Proteomes" id="UP000004459">
    <property type="component" value="Unassembled WGS sequence"/>
</dbReference>
<gene>
    <name evidence="1" type="ORF">HMPREF0372_00010</name>
</gene>
<dbReference type="EMBL" id="AGCK01000003">
    <property type="protein sequence ID" value="EHM55454.1"/>
    <property type="molecule type" value="Genomic_DNA"/>
</dbReference>
<evidence type="ECO:0000313" key="1">
    <source>
        <dbReference type="EMBL" id="EHM55454.1"/>
    </source>
</evidence>